<feature type="repeat" description="ANK" evidence="1">
    <location>
        <begin position="603"/>
        <end position="635"/>
    </location>
</feature>
<dbReference type="EMBL" id="VDLU01000004">
    <property type="protein sequence ID" value="TNJ26914.1"/>
    <property type="molecule type" value="Genomic_DNA"/>
</dbReference>
<feature type="region of interest" description="Disordered" evidence="2">
    <location>
        <begin position="455"/>
        <end position="492"/>
    </location>
</feature>
<feature type="compositionally biased region" description="Polar residues" evidence="2">
    <location>
        <begin position="696"/>
        <end position="709"/>
    </location>
</feature>
<feature type="compositionally biased region" description="Low complexity" evidence="2">
    <location>
        <begin position="456"/>
        <end position="478"/>
    </location>
</feature>
<dbReference type="InterPro" id="IPR002110">
    <property type="entry name" value="Ankyrin_rpt"/>
</dbReference>
<dbReference type="Proteomes" id="UP000315496">
    <property type="component" value="Chromosome 4"/>
</dbReference>
<dbReference type="InterPro" id="IPR036770">
    <property type="entry name" value="Ankyrin_rpt-contain_sf"/>
</dbReference>
<dbReference type="Gene3D" id="1.25.40.20">
    <property type="entry name" value="Ankyrin repeat-containing domain"/>
    <property type="match status" value="2"/>
</dbReference>
<organism evidence="3 4">
    <name type="scientific">Giardia muris</name>
    <dbReference type="NCBI Taxonomy" id="5742"/>
    <lineage>
        <taxon>Eukaryota</taxon>
        <taxon>Metamonada</taxon>
        <taxon>Diplomonadida</taxon>
        <taxon>Hexamitidae</taxon>
        <taxon>Giardiinae</taxon>
        <taxon>Giardia</taxon>
    </lineage>
</organism>
<dbReference type="OrthoDB" id="366390at2759"/>
<feature type="region of interest" description="Disordered" evidence="2">
    <location>
        <begin position="360"/>
        <end position="398"/>
    </location>
</feature>
<keyword evidence="1" id="KW-0040">ANK repeat</keyword>
<sequence length="750" mass="81097">MANHDDWFAAIKSGNAAMVSRLADRYAGVRDQLGETGLMCAVRSDQARVAEILLPHERGQLNNRRETALLIAIQLRNQQMVGLLAPAESGVMLEVGCSVLHYAIIYEFNDSISILVKYLKHTPDLDGLLPLDLAVKSNNFDAAGDILYYGQPHTRSSLERALSFAQADVASRWERLFVNFFSIAENGQPEDLATVSRAEREMEIRKQAAQAAMAQTLTTLHAPVGGGIVAGPGTTNRFLSHGEPAIIKDIPPEIDTTTENTRDPHSPSILHPETSVRGESDRSTAPLMTPTHKFLQSDLLNTSTVLPLASSLVIGRTTTPSTRMTPLTTIAGRKPASVAPPAPQQAPPVIGKAMAATRSNSSSRAITASGHGADRPTSSLLTYGRAVTPSDRDEKDKESVRYGIFERDIVDVTAGVTTRRTAQDVLTLLGSNRTGLPIGDTARYTPDISLTQRCVSGRPTSRTTRTSSRGTRQNTSTRITGVERAGSRTAGSRTAENMMKNLVTGKYFNGDTELIYAVKHKNLPMVQQLASIQSSQRDADGKTALILAAERQNVAMIEVLAPFEAGQRDNAGATALMYLAENGGVEGARLLIPQETGVQRETDGYTALMIATDLGHTELVKLLVEYEAGKQAADGTTALINALRADNKDCAKILYNFEKDVCDEHGISGAVWAEQLSRTYVLKREEPKPNSGPGTGSEQTTRSKSTTGRNEPGERPRSRTRRGIYAPTEASLRRSEQGQHKPTGRTGHGK</sequence>
<dbReference type="Pfam" id="PF12796">
    <property type="entry name" value="Ank_2"/>
    <property type="match status" value="3"/>
</dbReference>
<protein>
    <submittedName>
        <fullName evidence="3">Ankyrin repeat protein 1</fullName>
    </submittedName>
</protein>
<dbReference type="VEuPathDB" id="GiardiaDB:GMRT_12120"/>
<comment type="caution">
    <text evidence="3">The sequence shown here is derived from an EMBL/GenBank/DDBJ whole genome shotgun (WGS) entry which is preliminary data.</text>
</comment>
<dbReference type="PANTHER" id="PTHR24120">
    <property type="entry name" value="GH07239P"/>
    <property type="match status" value="1"/>
</dbReference>
<name>A0A4Z1SMK0_GIAMU</name>
<dbReference type="SMART" id="SM00248">
    <property type="entry name" value="ANK"/>
    <property type="match status" value="8"/>
</dbReference>
<evidence type="ECO:0000256" key="2">
    <source>
        <dbReference type="SAM" id="MobiDB-lite"/>
    </source>
</evidence>
<dbReference type="AlphaFoldDB" id="A0A4Z1SMK0"/>
<evidence type="ECO:0000256" key="1">
    <source>
        <dbReference type="PROSITE-ProRule" id="PRU00023"/>
    </source>
</evidence>
<evidence type="ECO:0000313" key="3">
    <source>
        <dbReference type="EMBL" id="TNJ26914.1"/>
    </source>
</evidence>
<accession>A0A4Z1SMK0</accession>
<feature type="region of interest" description="Disordered" evidence="2">
    <location>
        <begin position="683"/>
        <end position="750"/>
    </location>
</feature>
<dbReference type="PROSITE" id="PS50088">
    <property type="entry name" value="ANK_REPEAT"/>
    <property type="match status" value="1"/>
</dbReference>
<evidence type="ECO:0000313" key="4">
    <source>
        <dbReference type="Proteomes" id="UP000315496"/>
    </source>
</evidence>
<gene>
    <name evidence="3" type="ORF">GMRT_12120</name>
</gene>
<keyword evidence="4" id="KW-1185">Reference proteome</keyword>
<feature type="region of interest" description="Disordered" evidence="2">
    <location>
        <begin position="254"/>
        <end position="283"/>
    </location>
</feature>
<dbReference type="SUPFAM" id="SSF48403">
    <property type="entry name" value="Ankyrin repeat"/>
    <property type="match status" value="2"/>
</dbReference>
<reference evidence="3 4" key="1">
    <citation type="submission" date="2019-05" db="EMBL/GenBank/DDBJ databases">
        <title>The compact genome of Giardia muris reveals important steps in the evolution of intestinal protozoan parasites.</title>
        <authorList>
            <person name="Xu F."/>
            <person name="Jimenez-Gonzalez A."/>
            <person name="Einarsson E."/>
            <person name="Astvaldsson A."/>
            <person name="Peirasmaki D."/>
            <person name="Eckmann L."/>
            <person name="Andersson J.O."/>
            <person name="Svard S.G."/>
            <person name="Jerlstrom-Hultqvist J."/>
        </authorList>
    </citation>
    <scope>NUCLEOTIDE SEQUENCE [LARGE SCALE GENOMIC DNA]</scope>
    <source>
        <strain evidence="3 4">Roberts-Thomson</strain>
    </source>
</reference>
<dbReference type="PANTHER" id="PTHR24120:SF4">
    <property type="entry name" value="GH07239P"/>
    <property type="match status" value="1"/>
</dbReference>
<proteinExistence type="predicted"/>
<dbReference type="PROSITE" id="PS50297">
    <property type="entry name" value="ANK_REP_REGION"/>
    <property type="match status" value="1"/>
</dbReference>